<dbReference type="PATRIC" id="fig|1196325.3.peg.2879"/>
<evidence type="ECO:0000313" key="4">
    <source>
        <dbReference type="Proteomes" id="UP000006503"/>
    </source>
</evidence>
<sequence>MIMNEYDGSLVRRMIDGVSVEVKNNSRSIHFKLNSVYKSVKYLLEAKKKDKDKIQSVKDRATYIKTNCSFTNPTMLAGTPAHAAEVDKQAKSIDDEFMQHFLKHATPQELKNFNAIKNMSGITEEERAKALRSFYAYELVMAFHPDEMAGLSRPEKAALISEMQHEFYKDFTGCQTLNHKYFGVIQFDTDNPHEQFMISSYDFDGKRLSLHNNYQRFQDFIARMESHPKYGKYLKQVVTAKREKNEFPNKEERQNTEQLLNSCFSKNTLNYLETKANLAEHNIILDPRHFKNKLQKVMIKQKGKKQINSKGLSKEIQIGLSRYLELKELDEKHPRYNLGQKLHTAINLIKTHRSSTLDDLDSILHKAGFGLEVTMTKAGFVQGYSLYLEDINESVKFSTLGITKKELQNSTEQASIINGLATVRTKNPTVDVRSEFHKARIILEQNRDKPLNEIDKVLNRSGYGLNCHVNNGEVQGYGLVLLDVNHSISLGKYGMDRRKIKPNPEQAVALKEKYSKILVTNVKTGKEEEIIMIGNEAMIIDAMGNMRPLFRKRKRVNDYPSLLAYMQDNGGKFQIALKTRFTFRDHRFYRNNVETFRITQNDANNLKTSVSSTDVMTARAVAQLYLDSGYTGFRITSAGSDIAARNLWREGSLLGLKVEGYTPTPADIAWLKEKVQPKIEQARAKNLEAINDYKAQRKPFDIKVASNQWGSIDRTPVAFAFVDLLKAGLNPMMVLNPPRKGQNKATDDDLKEMYQLILKTTLHECPQHLAKAKQHLEAYGPAKPIKVVTPPVQQVPAQSTAPVVEAQPAAPSNPHAAQPVANPTVNDIVRDFNERTGYDEKLRQEEIRRQAALEKAKEDAKKKK</sequence>
<dbReference type="KEGG" id="ppx:T1E_2903"/>
<feature type="region of interest" description="Disordered" evidence="1">
    <location>
        <begin position="798"/>
        <end position="826"/>
    </location>
</feature>
<protein>
    <recommendedName>
        <fullName evidence="2">MobA/VirD2-like nuclease domain-containing protein</fullName>
    </recommendedName>
</protein>
<evidence type="ECO:0000313" key="3">
    <source>
        <dbReference type="EMBL" id="AFO48742.1"/>
    </source>
</evidence>
<dbReference type="InterPro" id="IPR005094">
    <property type="entry name" value="Endonuclease_MobA/VirD2"/>
</dbReference>
<dbReference type="Proteomes" id="UP000006503">
    <property type="component" value="Chromosome"/>
</dbReference>
<accession>I7BX41</accession>
<name>I7BX41_PSEPT</name>
<dbReference type="EMBL" id="CP003734">
    <property type="protein sequence ID" value="AFO48742.1"/>
    <property type="molecule type" value="Genomic_DNA"/>
</dbReference>
<evidence type="ECO:0000256" key="1">
    <source>
        <dbReference type="SAM" id="MobiDB-lite"/>
    </source>
</evidence>
<feature type="domain" description="MobA/VirD2-like nuclease" evidence="2">
    <location>
        <begin position="130"/>
        <end position="226"/>
    </location>
</feature>
<proteinExistence type="predicted"/>
<organism evidence="3 4">
    <name type="scientific">Pseudomonas putida (strain DOT-T1E)</name>
    <dbReference type="NCBI Taxonomy" id="1196325"/>
    <lineage>
        <taxon>Bacteria</taxon>
        <taxon>Pseudomonadati</taxon>
        <taxon>Pseudomonadota</taxon>
        <taxon>Gammaproteobacteria</taxon>
        <taxon>Pseudomonadales</taxon>
        <taxon>Pseudomonadaceae</taxon>
        <taxon>Pseudomonas</taxon>
    </lineage>
</organism>
<dbReference type="AlphaFoldDB" id="I7BX41"/>
<gene>
    <name evidence="3" type="ordered locus">T1E_2903</name>
</gene>
<reference evidence="4" key="1">
    <citation type="journal article" date="2013" name="Microb. Biotechnol.">
        <title>Metabolic potential of the organic-solvent tolerant Pseudomonas putida DOT-T1E deduced from its annotated genome.</title>
        <authorList>
            <person name="Udaondo Z."/>
            <person name="Molina L."/>
            <person name="Daniels C."/>
            <person name="Gomez M.J."/>
            <person name="Molina-Henares M.A."/>
            <person name="Matilla M.A."/>
            <person name="Roca A."/>
            <person name="Fernandez M."/>
            <person name="Duque E."/>
            <person name="Segura A."/>
            <person name="Ramos J.L."/>
        </authorList>
    </citation>
    <scope>NUCLEOTIDE SEQUENCE [LARGE SCALE GENOMIC DNA]</scope>
    <source>
        <strain evidence="4">DOT-T1E</strain>
    </source>
</reference>
<evidence type="ECO:0000259" key="2">
    <source>
        <dbReference type="Pfam" id="PF03432"/>
    </source>
</evidence>
<dbReference type="HOGENOM" id="CLU_331454_0_0_6"/>
<dbReference type="Pfam" id="PF03432">
    <property type="entry name" value="Relaxase"/>
    <property type="match status" value="1"/>
</dbReference>